<dbReference type="AlphaFoldDB" id="A0A077WIE7"/>
<evidence type="ECO:0000256" key="1">
    <source>
        <dbReference type="SAM" id="Phobius"/>
    </source>
</evidence>
<feature type="transmembrane region" description="Helical" evidence="1">
    <location>
        <begin position="62"/>
        <end position="85"/>
    </location>
</feature>
<accession>A0A077WIE7</accession>
<reference evidence="2" key="1">
    <citation type="journal article" date="2014" name="Genome Announc.">
        <title>De novo whole-genome sequence and genome annotation of Lichtheimia ramosa.</title>
        <authorList>
            <person name="Linde J."/>
            <person name="Schwartze V."/>
            <person name="Binder U."/>
            <person name="Lass-Florl C."/>
            <person name="Voigt K."/>
            <person name="Horn F."/>
        </authorList>
    </citation>
    <scope>NUCLEOTIDE SEQUENCE</scope>
    <source>
        <strain evidence="2">JMRC FSU:6197</strain>
    </source>
</reference>
<keyword evidence="1" id="KW-0472">Membrane</keyword>
<keyword evidence="1" id="KW-0812">Transmembrane</keyword>
<evidence type="ECO:0000313" key="2">
    <source>
        <dbReference type="EMBL" id="CDS06848.1"/>
    </source>
</evidence>
<keyword evidence="1" id="KW-1133">Transmembrane helix</keyword>
<sequence>MSSSKDTEKKLNQNIDKASGIAQDNIDKASSFAQDEVSRLRAELDDLRRKAGPKMHEAENYLTSPCALGFYQGVVTGVVLVLAYAKWNGGLRI</sequence>
<dbReference type="EMBL" id="LK023322">
    <property type="protein sequence ID" value="CDS06848.1"/>
    <property type="molecule type" value="Genomic_DNA"/>
</dbReference>
<gene>
    <name evidence="2" type="ORF">LRAMOSA09373</name>
</gene>
<organism evidence="2">
    <name type="scientific">Lichtheimia ramosa</name>
    <dbReference type="NCBI Taxonomy" id="688394"/>
    <lineage>
        <taxon>Eukaryota</taxon>
        <taxon>Fungi</taxon>
        <taxon>Fungi incertae sedis</taxon>
        <taxon>Mucoromycota</taxon>
        <taxon>Mucoromycotina</taxon>
        <taxon>Mucoromycetes</taxon>
        <taxon>Mucorales</taxon>
        <taxon>Lichtheimiaceae</taxon>
        <taxon>Lichtheimia</taxon>
    </lineage>
</organism>
<name>A0A077WIE7_9FUNG</name>
<proteinExistence type="predicted"/>
<dbReference type="OrthoDB" id="2276649at2759"/>
<protein>
    <submittedName>
        <fullName evidence="2">Uncharacterized protein</fullName>
    </submittedName>
</protein>